<dbReference type="RefSeq" id="WP_129257859.1">
    <property type="nucleotide sequence ID" value="NZ_DAWBJR010000026.1"/>
</dbReference>
<dbReference type="GO" id="GO:0008757">
    <property type="term" value="F:S-adenosylmethionine-dependent methyltransferase activity"/>
    <property type="evidence" value="ECO:0007669"/>
    <property type="project" value="InterPro"/>
</dbReference>
<dbReference type="PANTHER" id="PTHR43591">
    <property type="entry name" value="METHYLTRANSFERASE"/>
    <property type="match status" value="1"/>
</dbReference>
<dbReference type="GO" id="GO:0032259">
    <property type="term" value="P:methylation"/>
    <property type="evidence" value="ECO:0007669"/>
    <property type="project" value="UniProtKB-KW"/>
</dbReference>
<evidence type="ECO:0000259" key="1">
    <source>
        <dbReference type="Pfam" id="PF08241"/>
    </source>
</evidence>
<sequence>MELLEQIEDYWTDRAEGYSQVNQEELAGDNRTNWRRELESHFPENRTNETYKILDIGTGPGFFSIILAEAGYSVMAVDYTEAMLEEAKKNAGALAKKITYRQMDAQHLDFADETFDAVVSRNLTWNLEDPAQAYKEWMRVLKKGGVLLNYDANWYHHLFDAEKRAEYEKDREMVTESGLEDHYTCTDIDTMEEIARQVPLSRIGRPQWDQNVLEKLGAEHITVDAEVWKQVWSEVEKVNYHSTPMFGIEAVK</sequence>
<dbReference type="InterPro" id="IPR029063">
    <property type="entry name" value="SAM-dependent_MTases_sf"/>
</dbReference>
<dbReference type="PANTHER" id="PTHR43591:SF24">
    <property type="entry name" value="2-METHOXY-6-POLYPRENYL-1,4-BENZOQUINOL METHYLASE, MITOCHONDRIAL"/>
    <property type="match status" value="1"/>
</dbReference>
<feature type="domain" description="Methyltransferase type 11" evidence="1">
    <location>
        <begin position="54"/>
        <end position="148"/>
    </location>
</feature>
<evidence type="ECO:0000313" key="3">
    <source>
        <dbReference type="Proteomes" id="UP000290106"/>
    </source>
</evidence>
<dbReference type="SUPFAM" id="SSF53335">
    <property type="entry name" value="S-adenosyl-L-methionine-dependent methyltransferases"/>
    <property type="match status" value="1"/>
</dbReference>
<evidence type="ECO:0000313" key="2">
    <source>
        <dbReference type="EMBL" id="RXS75390.1"/>
    </source>
</evidence>
<proteinExistence type="predicted"/>
<reference evidence="2 3" key="1">
    <citation type="submission" date="2019-01" db="EMBL/GenBank/DDBJ databases">
        <title>Blautia sp. nov. KGMB01111 isolated human feces.</title>
        <authorList>
            <person name="Park J.-E."/>
            <person name="Kim J.-S."/>
            <person name="Park S.-H."/>
        </authorList>
    </citation>
    <scope>NUCLEOTIDE SEQUENCE [LARGE SCALE GENOMIC DNA]</scope>
    <source>
        <strain evidence="2 3">KGMB01111</strain>
    </source>
</reference>
<dbReference type="EMBL" id="SDKC01000001">
    <property type="protein sequence ID" value="RXS75390.1"/>
    <property type="molecule type" value="Genomic_DNA"/>
</dbReference>
<protein>
    <submittedName>
        <fullName evidence="2">Class I SAM-dependent methyltransferase</fullName>
    </submittedName>
</protein>
<organism evidence="2 3">
    <name type="scientific">Blautia faecicola</name>
    <dbReference type="NCBI Taxonomy" id="2509240"/>
    <lineage>
        <taxon>Bacteria</taxon>
        <taxon>Bacillati</taxon>
        <taxon>Bacillota</taxon>
        <taxon>Clostridia</taxon>
        <taxon>Lachnospirales</taxon>
        <taxon>Lachnospiraceae</taxon>
        <taxon>Blautia</taxon>
    </lineage>
</organism>
<dbReference type="Pfam" id="PF08241">
    <property type="entry name" value="Methyltransf_11"/>
    <property type="match status" value="1"/>
</dbReference>
<dbReference type="InterPro" id="IPR013216">
    <property type="entry name" value="Methyltransf_11"/>
</dbReference>
<comment type="caution">
    <text evidence="2">The sequence shown here is derived from an EMBL/GenBank/DDBJ whole genome shotgun (WGS) entry which is preliminary data.</text>
</comment>
<dbReference type="AlphaFoldDB" id="A0A4Q1RI53"/>
<dbReference type="Proteomes" id="UP000290106">
    <property type="component" value="Unassembled WGS sequence"/>
</dbReference>
<keyword evidence="2" id="KW-0489">Methyltransferase</keyword>
<dbReference type="Gene3D" id="3.40.50.150">
    <property type="entry name" value="Vaccinia Virus protein VP39"/>
    <property type="match status" value="1"/>
</dbReference>
<keyword evidence="3" id="KW-1185">Reference proteome</keyword>
<accession>A0A4Q1RI53</accession>
<name>A0A4Q1RI53_9FIRM</name>
<gene>
    <name evidence="2" type="ORF">ETP43_09290</name>
</gene>
<dbReference type="OrthoDB" id="5522265at2"/>
<keyword evidence="2" id="KW-0808">Transferase</keyword>
<dbReference type="CDD" id="cd02440">
    <property type="entry name" value="AdoMet_MTases"/>
    <property type="match status" value="1"/>
</dbReference>